<dbReference type="RefSeq" id="XP_018137337.1">
    <property type="nucleotide sequence ID" value="XM_018288755.1"/>
</dbReference>
<dbReference type="PROSITE" id="PS50850">
    <property type="entry name" value="MFS"/>
    <property type="match status" value="1"/>
</dbReference>
<dbReference type="OrthoDB" id="10021397at2759"/>
<accession>A0A179F2F9</accession>
<feature type="transmembrane region" description="Helical" evidence="8">
    <location>
        <begin position="181"/>
        <end position="201"/>
    </location>
</feature>
<keyword evidence="4 8" id="KW-0812">Transmembrane</keyword>
<organism evidence="10 11">
    <name type="scientific">Pochonia chlamydosporia 170</name>
    <dbReference type="NCBI Taxonomy" id="1380566"/>
    <lineage>
        <taxon>Eukaryota</taxon>
        <taxon>Fungi</taxon>
        <taxon>Dikarya</taxon>
        <taxon>Ascomycota</taxon>
        <taxon>Pezizomycotina</taxon>
        <taxon>Sordariomycetes</taxon>
        <taxon>Hypocreomycetidae</taxon>
        <taxon>Hypocreales</taxon>
        <taxon>Clavicipitaceae</taxon>
        <taxon>Pochonia</taxon>
    </lineage>
</organism>
<feature type="transmembrane region" description="Helical" evidence="8">
    <location>
        <begin position="325"/>
        <end position="345"/>
    </location>
</feature>
<feature type="transmembrane region" description="Helical" evidence="8">
    <location>
        <begin position="123"/>
        <end position="143"/>
    </location>
</feature>
<keyword evidence="3" id="KW-0813">Transport</keyword>
<evidence type="ECO:0000256" key="5">
    <source>
        <dbReference type="ARBA" id="ARBA00022989"/>
    </source>
</evidence>
<feature type="transmembrane region" description="Helical" evidence="8">
    <location>
        <begin position="365"/>
        <end position="383"/>
    </location>
</feature>
<feature type="transmembrane region" description="Helical" evidence="8">
    <location>
        <begin position="390"/>
        <end position="413"/>
    </location>
</feature>
<dbReference type="Pfam" id="PF07690">
    <property type="entry name" value="MFS_1"/>
    <property type="match status" value="1"/>
</dbReference>
<protein>
    <submittedName>
        <fullName evidence="10">DNA repair protein RAD50</fullName>
    </submittedName>
</protein>
<feature type="transmembrane region" description="Helical" evidence="8">
    <location>
        <begin position="419"/>
        <end position="441"/>
    </location>
</feature>
<name>A0A179F2F9_METCM</name>
<dbReference type="SUPFAM" id="SSF103473">
    <property type="entry name" value="MFS general substrate transporter"/>
    <property type="match status" value="2"/>
</dbReference>
<feature type="transmembrane region" description="Helical" evidence="8">
    <location>
        <begin position="149"/>
        <end position="169"/>
    </location>
</feature>
<proteinExistence type="inferred from homology"/>
<comment type="similarity">
    <text evidence="2">Belongs to the major facilitator superfamily. TCR/Tet family.</text>
</comment>
<dbReference type="CDD" id="cd17502">
    <property type="entry name" value="MFS_Azr1_MDR_like"/>
    <property type="match status" value="1"/>
</dbReference>
<evidence type="ECO:0000313" key="10">
    <source>
        <dbReference type="EMBL" id="OAQ59313.1"/>
    </source>
</evidence>
<dbReference type="InterPro" id="IPR011701">
    <property type="entry name" value="MFS"/>
</dbReference>
<dbReference type="EMBL" id="LSBJ02000011">
    <property type="protein sequence ID" value="OAQ59313.1"/>
    <property type="molecule type" value="Genomic_DNA"/>
</dbReference>
<dbReference type="PANTHER" id="PTHR23501">
    <property type="entry name" value="MAJOR FACILITATOR SUPERFAMILY"/>
    <property type="match status" value="1"/>
</dbReference>
<keyword evidence="6 8" id="KW-0472">Membrane</keyword>
<evidence type="ECO:0000256" key="6">
    <source>
        <dbReference type="ARBA" id="ARBA00023136"/>
    </source>
</evidence>
<dbReference type="Gene3D" id="1.20.1250.20">
    <property type="entry name" value="MFS general substrate transporter like domains"/>
    <property type="match status" value="2"/>
</dbReference>
<evidence type="ECO:0000256" key="1">
    <source>
        <dbReference type="ARBA" id="ARBA00004141"/>
    </source>
</evidence>
<evidence type="ECO:0000256" key="3">
    <source>
        <dbReference type="ARBA" id="ARBA00022448"/>
    </source>
</evidence>
<dbReference type="Proteomes" id="UP000078397">
    <property type="component" value="Unassembled WGS sequence"/>
</dbReference>
<keyword evidence="5 8" id="KW-1133">Transmembrane helix</keyword>
<dbReference type="AlphaFoldDB" id="A0A179F2F9"/>
<evidence type="ECO:0000259" key="9">
    <source>
        <dbReference type="PROSITE" id="PS50850"/>
    </source>
</evidence>
<dbReference type="InterPro" id="IPR036259">
    <property type="entry name" value="MFS_trans_sf"/>
</dbReference>
<feature type="transmembrane region" description="Helical" evidence="8">
    <location>
        <begin position="253"/>
        <end position="279"/>
    </location>
</feature>
<evidence type="ECO:0000256" key="7">
    <source>
        <dbReference type="SAM" id="MobiDB-lite"/>
    </source>
</evidence>
<keyword evidence="11" id="KW-1185">Reference proteome</keyword>
<sequence length="550" mass="58468">MATEESNVEVKNNSTLGPDEKENAVAPFEHSKLSEEGPKSDDSKQKPEQRSVTGVKWFFAYTSILSTVLLFALDGTIVANLQPAIVSAFQTEQNLAWIGVSFMLGNTTILTLGKAFGVFNMKWLFIINLILFEVGSALCGAAPNMPALIVGRVIAGVGGCGIYAGGLTYVSVLTTNHERPLYLAGIYCIWGVGCVLGPIVGGSFAQSAATWRWGFYINLPIAALFAPAYLFCLPSLDAMAGTPFVQKLRKVDWIATVVFLAGCTCFTMAINFGGTVYAFGSGSFIALWVMTIALLISFILVTIYHPGVSSEDKLLPVQFMRTADLIILPIEAFLSAAAMFVAIYYTPLVFQFTRGDGPLDAGVRLLPLICTLVFFALLNGALLPKLGYYMPWYVLGNALVLIGASLMLTLNSLTPQAKIYGYSVLIGTGIGCFQSSGVAVVSSLAPPSDVNNAVSIMTIAQVLGGAVSLSVTGAIFGNLAVQRIASVLPETSTEAIGHMITGTSSSQFRDLSDILKAKVIEQVTDTIKDTFAFLVASAALGFVLSLFLGN</sequence>
<evidence type="ECO:0000313" key="11">
    <source>
        <dbReference type="Proteomes" id="UP000078397"/>
    </source>
</evidence>
<dbReference type="PANTHER" id="PTHR23501:SF12">
    <property type="entry name" value="MAJOR FACILITATOR SUPERFAMILY (MFS) PROFILE DOMAIN-CONTAINING PROTEIN-RELATED"/>
    <property type="match status" value="1"/>
</dbReference>
<feature type="transmembrane region" description="Helical" evidence="8">
    <location>
        <begin position="285"/>
        <end position="304"/>
    </location>
</feature>
<evidence type="ECO:0000256" key="8">
    <source>
        <dbReference type="SAM" id="Phobius"/>
    </source>
</evidence>
<feature type="domain" description="Major facilitator superfamily (MFS) profile" evidence="9">
    <location>
        <begin position="52"/>
        <end position="550"/>
    </location>
</feature>
<dbReference type="GO" id="GO:0005886">
    <property type="term" value="C:plasma membrane"/>
    <property type="evidence" value="ECO:0007669"/>
    <property type="project" value="TreeGrafter"/>
</dbReference>
<feature type="transmembrane region" description="Helical" evidence="8">
    <location>
        <begin position="95"/>
        <end position="116"/>
    </location>
</feature>
<feature type="transmembrane region" description="Helical" evidence="8">
    <location>
        <begin position="531"/>
        <end position="549"/>
    </location>
</feature>
<dbReference type="GeneID" id="28852749"/>
<dbReference type="GO" id="GO:0022857">
    <property type="term" value="F:transmembrane transporter activity"/>
    <property type="evidence" value="ECO:0007669"/>
    <property type="project" value="InterPro"/>
</dbReference>
<dbReference type="InterPro" id="IPR020846">
    <property type="entry name" value="MFS_dom"/>
</dbReference>
<dbReference type="KEGG" id="pchm:VFPPC_10375"/>
<evidence type="ECO:0000256" key="4">
    <source>
        <dbReference type="ARBA" id="ARBA00022692"/>
    </source>
</evidence>
<comment type="caution">
    <text evidence="10">The sequence shown here is derived from an EMBL/GenBank/DDBJ whole genome shotgun (WGS) entry which is preliminary data.</text>
</comment>
<reference evidence="10 11" key="1">
    <citation type="journal article" date="2016" name="PLoS Pathog.">
        <title>Biosynthesis of antibiotic leucinostatins in bio-control fungus Purpureocillium lilacinum and their inhibition on phytophthora revealed by genome mining.</title>
        <authorList>
            <person name="Wang G."/>
            <person name="Liu Z."/>
            <person name="Lin R."/>
            <person name="Li E."/>
            <person name="Mao Z."/>
            <person name="Ling J."/>
            <person name="Yang Y."/>
            <person name="Yin W.B."/>
            <person name="Xie B."/>
        </authorList>
    </citation>
    <scope>NUCLEOTIDE SEQUENCE [LARGE SCALE GENOMIC DNA]</scope>
    <source>
        <strain evidence="10">170</strain>
    </source>
</reference>
<feature type="region of interest" description="Disordered" evidence="7">
    <location>
        <begin position="1"/>
        <end position="48"/>
    </location>
</feature>
<evidence type="ECO:0000256" key="2">
    <source>
        <dbReference type="ARBA" id="ARBA00007520"/>
    </source>
</evidence>
<feature type="compositionally biased region" description="Basic and acidic residues" evidence="7">
    <location>
        <begin position="18"/>
        <end position="48"/>
    </location>
</feature>
<comment type="subcellular location">
    <subcellularLocation>
        <location evidence="1">Membrane</location>
        <topology evidence="1">Multi-pass membrane protein</topology>
    </subcellularLocation>
</comment>
<gene>
    <name evidence="10" type="ORF">VFPPC_10375</name>
</gene>
<feature type="transmembrane region" description="Helical" evidence="8">
    <location>
        <begin position="453"/>
        <end position="476"/>
    </location>
</feature>
<feature type="transmembrane region" description="Helical" evidence="8">
    <location>
        <begin position="54"/>
        <end position="73"/>
    </location>
</feature>
<feature type="transmembrane region" description="Helical" evidence="8">
    <location>
        <begin position="213"/>
        <end position="232"/>
    </location>
</feature>